<sequence length="604" mass="65162">MPPIDRRNFIRHAIFGSSALASGLLTGCNNDGNDAAITPTPANFSHGIASGDPLADRVILWTRVLPAANATSTSVTWEIASDTAFANVVSKGETKTDAARDYTVKVDATGLSAGNTYYYRFKAEGNTSPVGKTRTLPQASPDEVKLAVFSCANYPAGYFHVYAEAAKRDDLFAAIHLGDYIYEYPAGADQYASADAAKLGRVTLPANELVKIDDYRQRYAQYRSDKDLQAVHAKLPFICIWDDHEIANDTWKNGAENHTTATEGDFALRRAAALKAWQEWLPVREQDASNPLKAYRSFDFGTLLSLHMLDTRAGGRDKQLDYATYIDPTTGAFNATAFAADMADPTRQLLGAEQMTWLQSQLAASGATWQVLGQQILMGKMYLPSPLLTPTPQKPTVSFAQYGVLATAFITYQTLVARLTAAGTPVTPENLLAAGMTAAQLTIVNDPVNQAIIAAPSIPYNLDAWDGYAVARETVFGTARALDKNIVVLSGDTHNAWASDLQDVSGNAIGVEFATPSVSSPGLEEYIPDTKPAELAAGVQQLIPTLAYADTAQRGYMVLSVNATEAKADWYFVSSVKTSTYTTKLEKSLKTTVAGAGKRKLVRS</sequence>
<dbReference type="STRING" id="1123401.GCA_000621325_02621"/>
<dbReference type="EMBL" id="MTEJ01000517">
    <property type="protein sequence ID" value="OQX02106.1"/>
    <property type="molecule type" value="Genomic_DNA"/>
</dbReference>
<proteinExistence type="predicted"/>
<dbReference type="InterPro" id="IPR032093">
    <property type="entry name" value="PhoD_N"/>
</dbReference>
<name>A0A1Y1QC19_9GAMM</name>
<feature type="domain" description="PhoD-like phosphatase metallophosphatase" evidence="1">
    <location>
        <begin position="146"/>
        <end position="570"/>
    </location>
</feature>
<dbReference type="PANTHER" id="PTHR43606">
    <property type="entry name" value="PHOSPHATASE, PUTATIVE (AFU_ORTHOLOGUE AFUA_6G08710)-RELATED"/>
    <property type="match status" value="1"/>
</dbReference>
<dbReference type="Gene3D" id="2.60.40.380">
    <property type="entry name" value="Purple acid phosphatase-like, N-terminal"/>
    <property type="match status" value="1"/>
</dbReference>
<evidence type="ECO:0000259" key="1">
    <source>
        <dbReference type="Pfam" id="PF09423"/>
    </source>
</evidence>
<evidence type="ECO:0000313" key="3">
    <source>
        <dbReference type="EMBL" id="OQX02106.1"/>
    </source>
</evidence>
<dbReference type="InterPro" id="IPR052900">
    <property type="entry name" value="Phospholipid_Metab_Enz"/>
</dbReference>
<dbReference type="InterPro" id="IPR018946">
    <property type="entry name" value="PhoD-like_MPP"/>
</dbReference>
<dbReference type="CDD" id="cd07389">
    <property type="entry name" value="MPP_PhoD"/>
    <property type="match status" value="1"/>
</dbReference>
<dbReference type="Pfam" id="PF09423">
    <property type="entry name" value="PhoD"/>
    <property type="match status" value="1"/>
</dbReference>
<dbReference type="Gene3D" id="3.60.21.70">
    <property type="entry name" value="PhoD-like phosphatase"/>
    <property type="match status" value="1"/>
</dbReference>
<feature type="domain" description="Phospholipase D N-terminal" evidence="2">
    <location>
        <begin position="46"/>
        <end position="135"/>
    </location>
</feature>
<dbReference type="PANTHER" id="PTHR43606:SF2">
    <property type="entry name" value="ALKALINE PHOSPHATASE FAMILY PROTEIN (AFU_ORTHOLOGUE AFUA_5G03860)"/>
    <property type="match status" value="1"/>
</dbReference>
<evidence type="ECO:0000259" key="2">
    <source>
        <dbReference type="Pfam" id="PF16655"/>
    </source>
</evidence>
<dbReference type="eggNOG" id="COG3540">
    <property type="taxonomic scope" value="Bacteria"/>
</dbReference>
<dbReference type="AlphaFoldDB" id="A0A1Y1QC19"/>
<reference evidence="3 4" key="1">
    <citation type="submission" date="2017-01" db="EMBL/GenBank/DDBJ databases">
        <title>Novel large sulfur bacteria in the metagenomes of groundwater-fed chemosynthetic microbial mats in the Lake Huron basin.</title>
        <authorList>
            <person name="Sharrar A.M."/>
            <person name="Flood B.E."/>
            <person name="Bailey J.V."/>
            <person name="Jones D.S."/>
            <person name="Biddanda B."/>
            <person name="Ruberg S.A."/>
            <person name="Marcus D.N."/>
            <person name="Dick G.J."/>
        </authorList>
    </citation>
    <scope>NUCLEOTIDE SEQUENCE [LARGE SCALE GENOMIC DNA]</scope>
    <source>
        <strain evidence="3">A8</strain>
    </source>
</reference>
<dbReference type="PROSITE" id="PS51257">
    <property type="entry name" value="PROKAR_LIPOPROTEIN"/>
    <property type="match status" value="1"/>
</dbReference>
<accession>A0A1Y1QC19</accession>
<dbReference type="SUPFAM" id="SSF56300">
    <property type="entry name" value="Metallo-dependent phosphatases"/>
    <property type="match status" value="1"/>
</dbReference>
<evidence type="ECO:0000313" key="4">
    <source>
        <dbReference type="Proteomes" id="UP000192491"/>
    </source>
</evidence>
<protein>
    <submittedName>
        <fullName evidence="3">Alkaline phosphatase</fullName>
    </submittedName>
</protein>
<comment type="caution">
    <text evidence="3">The sequence shown here is derived from an EMBL/GenBank/DDBJ whole genome shotgun (WGS) entry which is preliminary data.</text>
</comment>
<dbReference type="InterPro" id="IPR029052">
    <property type="entry name" value="Metallo-depent_PP-like"/>
</dbReference>
<organism evidence="3 4">
    <name type="scientific">Thiothrix lacustris</name>
    <dbReference type="NCBI Taxonomy" id="525917"/>
    <lineage>
        <taxon>Bacteria</taxon>
        <taxon>Pseudomonadati</taxon>
        <taxon>Pseudomonadota</taxon>
        <taxon>Gammaproteobacteria</taxon>
        <taxon>Thiotrichales</taxon>
        <taxon>Thiotrichaceae</taxon>
        <taxon>Thiothrix</taxon>
    </lineage>
</organism>
<dbReference type="Pfam" id="PF16655">
    <property type="entry name" value="PhoD_N"/>
    <property type="match status" value="1"/>
</dbReference>
<dbReference type="InterPro" id="IPR038607">
    <property type="entry name" value="PhoD-like_sf"/>
</dbReference>
<dbReference type="Proteomes" id="UP000192491">
    <property type="component" value="Unassembled WGS sequence"/>
</dbReference>
<gene>
    <name evidence="3" type="ORF">BWK73_43785</name>
</gene>